<dbReference type="Proteomes" id="UP001054945">
    <property type="component" value="Unassembled WGS sequence"/>
</dbReference>
<dbReference type="EMBL" id="BPLR01014332">
    <property type="protein sequence ID" value="GIY68131.1"/>
    <property type="molecule type" value="Genomic_DNA"/>
</dbReference>
<dbReference type="AlphaFoldDB" id="A0AAV4VE00"/>
<gene>
    <name evidence="2" type="ORF">CEXT_660051</name>
</gene>
<feature type="region of interest" description="Disordered" evidence="1">
    <location>
        <begin position="1"/>
        <end position="25"/>
    </location>
</feature>
<comment type="caution">
    <text evidence="2">The sequence shown here is derived from an EMBL/GenBank/DDBJ whole genome shotgun (WGS) entry which is preliminary data.</text>
</comment>
<reference evidence="2 3" key="1">
    <citation type="submission" date="2021-06" db="EMBL/GenBank/DDBJ databases">
        <title>Caerostris extrusa draft genome.</title>
        <authorList>
            <person name="Kono N."/>
            <person name="Arakawa K."/>
        </authorList>
    </citation>
    <scope>NUCLEOTIDE SEQUENCE [LARGE SCALE GENOMIC DNA]</scope>
</reference>
<feature type="region of interest" description="Disordered" evidence="1">
    <location>
        <begin position="115"/>
        <end position="148"/>
    </location>
</feature>
<keyword evidence="3" id="KW-1185">Reference proteome</keyword>
<evidence type="ECO:0000313" key="3">
    <source>
        <dbReference type="Proteomes" id="UP001054945"/>
    </source>
</evidence>
<feature type="region of interest" description="Disordered" evidence="1">
    <location>
        <begin position="65"/>
        <end position="102"/>
    </location>
</feature>
<proteinExistence type="predicted"/>
<sequence>MYSRNRGQCLSKRASRRQDKKETGKVLVDSFESRALRVKSLWKTSLSPPDLCTNSQAPFKKEFDSIKEGKEQQQQKKEHNIHPFSRSTRVTDRRPSGVGGGEYSVCCSRQSWQSEIGSGTDRSLAKSNGGRRWTGAVGGGVLDLQATG</sequence>
<name>A0AAV4VE00_CAEEX</name>
<evidence type="ECO:0000313" key="2">
    <source>
        <dbReference type="EMBL" id="GIY68131.1"/>
    </source>
</evidence>
<feature type="compositionally biased region" description="Basic and acidic residues" evidence="1">
    <location>
        <begin position="65"/>
        <end position="81"/>
    </location>
</feature>
<organism evidence="2 3">
    <name type="scientific">Caerostris extrusa</name>
    <name type="common">Bark spider</name>
    <name type="synonym">Caerostris bankana</name>
    <dbReference type="NCBI Taxonomy" id="172846"/>
    <lineage>
        <taxon>Eukaryota</taxon>
        <taxon>Metazoa</taxon>
        <taxon>Ecdysozoa</taxon>
        <taxon>Arthropoda</taxon>
        <taxon>Chelicerata</taxon>
        <taxon>Arachnida</taxon>
        <taxon>Araneae</taxon>
        <taxon>Araneomorphae</taxon>
        <taxon>Entelegynae</taxon>
        <taxon>Araneoidea</taxon>
        <taxon>Araneidae</taxon>
        <taxon>Caerostris</taxon>
    </lineage>
</organism>
<protein>
    <submittedName>
        <fullName evidence="2">Uncharacterized protein</fullName>
    </submittedName>
</protein>
<accession>A0AAV4VE00</accession>
<evidence type="ECO:0000256" key="1">
    <source>
        <dbReference type="SAM" id="MobiDB-lite"/>
    </source>
</evidence>